<dbReference type="OrthoDB" id="16464at2759"/>
<evidence type="ECO:0000259" key="1">
    <source>
        <dbReference type="Pfam" id="PF01370"/>
    </source>
</evidence>
<dbReference type="PANTHER" id="PTHR43245">
    <property type="entry name" value="BIFUNCTIONAL POLYMYXIN RESISTANCE PROTEIN ARNA"/>
    <property type="match status" value="1"/>
</dbReference>
<gene>
    <name evidence="2" type="primary">ERG26</name>
    <name evidence="4 5 6" type="synonym">LOC112689508</name>
    <name evidence="2" type="ORF">g.43220</name>
</gene>
<evidence type="ECO:0000313" key="5">
    <source>
        <dbReference type="RefSeq" id="XP_025419036.1"/>
    </source>
</evidence>
<dbReference type="SUPFAM" id="SSF51735">
    <property type="entry name" value="NAD(P)-binding Rossmann-fold domains"/>
    <property type="match status" value="1"/>
</dbReference>
<sequence length="366" mass="40632">MSGDRVLVLGGCGFIGRNMVKYLVDNNLASFIRVVDKVPPQIAWLNDDHKEAFQSSSVEFHSANLINQGPCESAFEGSFDYAINCAGETRVNLPDVIYEEGIVKLSMNCAHAAAKFGVKRYVEVSSGQVTSNHKEPIKEDDQIMPITSVAKYKLEVEKQLKDVPNLPYTVVRPAIVYGLGDRTGLTPNLVIGSLYRSLHLPIQILWKGSTACNTIHVEDVCKAIWDLLKLPKAIGETYNLVDIGQTTQDMIAGIVSSIFGIKHEFLGTLFSSLCKNDLDIIASNANDKHSIPWAEACSKSNIHNTPLTPFIQKDNLIGYRVHLNGNKFINSTGYIFKYPKITIDLLKQVLDDFIKMNLFPKTLLDL</sequence>
<dbReference type="EMBL" id="GGMS01001046">
    <property type="protein sequence ID" value="MBY70249.1"/>
    <property type="molecule type" value="Transcribed_RNA"/>
</dbReference>
<dbReference type="Pfam" id="PF01370">
    <property type="entry name" value="Epimerase"/>
    <property type="match status" value="1"/>
</dbReference>
<evidence type="ECO:0000313" key="2">
    <source>
        <dbReference type="EMBL" id="MBY70249.1"/>
    </source>
</evidence>
<dbReference type="RefSeq" id="XP_025419035.1">
    <property type="nucleotide sequence ID" value="XM_025563250.1"/>
</dbReference>
<reference evidence="4 5" key="2">
    <citation type="submission" date="2025-04" db="UniProtKB">
        <authorList>
            <consortium name="RefSeq"/>
        </authorList>
    </citation>
    <scope>IDENTIFICATION</scope>
    <source>
        <tissue evidence="4 5">Whole body</tissue>
    </source>
</reference>
<dbReference type="Gene3D" id="3.40.50.720">
    <property type="entry name" value="NAD(P)-binding Rossmann-like Domain"/>
    <property type="match status" value="1"/>
</dbReference>
<reference evidence="2" key="1">
    <citation type="submission" date="2018-04" db="EMBL/GenBank/DDBJ databases">
        <title>Transcriptome assembly of Sipha flava.</title>
        <authorList>
            <person name="Scully E.D."/>
            <person name="Geib S.M."/>
            <person name="Palmer N.A."/>
            <person name="Koch K."/>
            <person name="Bradshaw J."/>
            <person name="Heng-Moss T."/>
            <person name="Sarath G."/>
        </authorList>
    </citation>
    <scope>NUCLEOTIDE SEQUENCE</scope>
</reference>
<feature type="domain" description="NAD-dependent epimerase/dehydratase" evidence="1">
    <location>
        <begin position="6"/>
        <end position="240"/>
    </location>
</feature>
<dbReference type="InterPro" id="IPR001509">
    <property type="entry name" value="Epimerase_deHydtase"/>
</dbReference>
<dbReference type="AlphaFoldDB" id="A0A2S2PXU3"/>
<organism evidence="2">
    <name type="scientific">Sipha flava</name>
    <name type="common">yellow sugarcane aphid</name>
    <dbReference type="NCBI Taxonomy" id="143950"/>
    <lineage>
        <taxon>Eukaryota</taxon>
        <taxon>Metazoa</taxon>
        <taxon>Ecdysozoa</taxon>
        <taxon>Arthropoda</taxon>
        <taxon>Hexapoda</taxon>
        <taxon>Insecta</taxon>
        <taxon>Pterygota</taxon>
        <taxon>Neoptera</taxon>
        <taxon>Paraneoptera</taxon>
        <taxon>Hemiptera</taxon>
        <taxon>Sternorrhyncha</taxon>
        <taxon>Aphidomorpha</taxon>
        <taxon>Aphidoidea</taxon>
        <taxon>Aphididae</taxon>
        <taxon>Sipha</taxon>
    </lineage>
</organism>
<dbReference type="PANTHER" id="PTHR43245:SF11">
    <property type="entry name" value="LD23561P"/>
    <property type="match status" value="1"/>
</dbReference>
<dbReference type="InterPro" id="IPR036291">
    <property type="entry name" value="NAD(P)-bd_dom_sf"/>
</dbReference>
<dbReference type="RefSeq" id="XP_025419037.1">
    <property type="nucleotide sequence ID" value="XM_025563252.1"/>
</dbReference>
<name>A0A2S2PXU3_9HEMI</name>
<dbReference type="Proteomes" id="UP000694846">
    <property type="component" value="Unplaced"/>
</dbReference>
<keyword evidence="3" id="KW-1185">Reference proteome</keyword>
<protein>
    <submittedName>
        <fullName evidence="2">Sterol-4-alpha-carboxylate 3-dehydrogenase, decarboxylating</fullName>
    </submittedName>
    <submittedName>
        <fullName evidence="4 5">Uncharacterized protein LOC112689508</fullName>
    </submittedName>
</protein>
<dbReference type="RefSeq" id="XP_025419036.1">
    <property type="nucleotide sequence ID" value="XM_025563251.1"/>
</dbReference>
<evidence type="ECO:0000313" key="6">
    <source>
        <dbReference type="RefSeq" id="XP_025419037.1"/>
    </source>
</evidence>
<evidence type="ECO:0000313" key="3">
    <source>
        <dbReference type="Proteomes" id="UP000694846"/>
    </source>
</evidence>
<dbReference type="CDD" id="cd08946">
    <property type="entry name" value="SDR_e"/>
    <property type="match status" value="1"/>
</dbReference>
<accession>A0A2S2PXU3</accession>
<evidence type="ECO:0000313" key="4">
    <source>
        <dbReference type="RefSeq" id="XP_025419035.1"/>
    </source>
</evidence>
<dbReference type="InterPro" id="IPR050177">
    <property type="entry name" value="Lipid_A_modif_metabolic_enz"/>
</dbReference>
<proteinExistence type="predicted"/>